<evidence type="ECO:0000313" key="1">
    <source>
        <dbReference type="EMBL" id="MBC5834684.1"/>
    </source>
</evidence>
<keyword evidence="2" id="KW-1185">Reference proteome</keyword>
<proteinExistence type="predicted"/>
<dbReference type="EMBL" id="JACRUN010000003">
    <property type="protein sequence ID" value="MBC5834684.1"/>
    <property type="molecule type" value="Genomic_DNA"/>
</dbReference>
<sequence>MLQNIINRFKLRNLKGLKVLNYDEYYVEIKISNESNIEEITKFINSFPEKFQLNFFDNFHPQISDPGAYVFVQKQNNNFIYQLGNHGWSSNWESINSKDLINYIYKNRSYTTEYFKISSNKKME</sequence>
<organism evidence="1 2">
    <name type="scientific">Flavobacterium bernardetii</name>
    <dbReference type="NCBI Taxonomy" id="2813823"/>
    <lineage>
        <taxon>Bacteria</taxon>
        <taxon>Pseudomonadati</taxon>
        <taxon>Bacteroidota</taxon>
        <taxon>Flavobacteriia</taxon>
        <taxon>Flavobacteriales</taxon>
        <taxon>Flavobacteriaceae</taxon>
        <taxon>Flavobacterium</taxon>
    </lineage>
</organism>
<accession>A0ABR7IY29</accession>
<dbReference type="RefSeq" id="WP_166127607.1">
    <property type="nucleotide sequence ID" value="NZ_JAANOQ010000004.1"/>
</dbReference>
<reference evidence="1 2" key="1">
    <citation type="submission" date="2020-08" db="EMBL/GenBank/DDBJ databases">
        <title>Description of novel Flavobacterium F-408 isolate.</title>
        <authorList>
            <person name="Saticioglu I.B."/>
            <person name="Duman M."/>
            <person name="Altun S."/>
        </authorList>
    </citation>
    <scope>NUCLEOTIDE SEQUENCE [LARGE SCALE GENOMIC DNA]</scope>
    <source>
        <strain evidence="1 2">F-408</strain>
    </source>
</reference>
<evidence type="ECO:0000313" key="2">
    <source>
        <dbReference type="Proteomes" id="UP000605990"/>
    </source>
</evidence>
<name>A0ABR7IY29_9FLAO</name>
<dbReference type="Proteomes" id="UP000605990">
    <property type="component" value="Unassembled WGS sequence"/>
</dbReference>
<protein>
    <submittedName>
        <fullName evidence="1">Uncharacterized protein</fullName>
    </submittedName>
</protein>
<comment type="caution">
    <text evidence="1">The sequence shown here is derived from an EMBL/GenBank/DDBJ whole genome shotgun (WGS) entry which is preliminary data.</text>
</comment>
<gene>
    <name evidence="1" type="ORF">H8R27_07280</name>
</gene>